<comment type="caution">
    <text evidence="2">The sequence shown here is derived from an EMBL/GenBank/DDBJ whole genome shotgun (WGS) entry which is preliminary data.</text>
</comment>
<dbReference type="Proteomes" id="UP001195941">
    <property type="component" value="Unassembled WGS sequence"/>
</dbReference>
<reference evidence="2 3" key="1">
    <citation type="journal article" date="2021" name="Arch. Microbiol.">
        <title>Thalassobius aquimarinus sp. nov., isolated from the Sea of Japan seashore.</title>
        <authorList>
            <person name="Kurilenko V.V."/>
            <person name="Romanenko L.A."/>
            <person name="Chernysheva N.Y."/>
            <person name="Velansky P.V."/>
            <person name="Tekutyeva L.A."/>
            <person name="Isaeva M.P."/>
            <person name="Mikhailov V.V."/>
        </authorList>
    </citation>
    <scope>NUCLEOTIDE SEQUENCE [LARGE SCALE GENOMIC DNA]</scope>
    <source>
        <strain evidence="2 3">KMM 8518</strain>
    </source>
</reference>
<proteinExistence type="predicted"/>
<dbReference type="EMBL" id="JADMKU010000006">
    <property type="protein sequence ID" value="MBR9651167.1"/>
    <property type="molecule type" value="Genomic_DNA"/>
</dbReference>
<evidence type="ECO:0000259" key="1">
    <source>
        <dbReference type="Pfam" id="PF21746"/>
    </source>
</evidence>
<organism evidence="2 3">
    <name type="scientific">Thalassovita aquimarina</name>
    <dbReference type="NCBI Taxonomy" id="2785917"/>
    <lineage>
        <taxon>Bacteria</taxon>
        <taxon>Pseudomonadati</taxon>
        <taxon>Pseudomonadota</taxon>
        <taxon>Alphaproteobacteria</taxon>
        <taxon>Rhodobacterales</taxon>
        <taxon>Roseobacteraceae</taxon>
        <taxon>Thalassovita</taxon>
    </lineage>
</organism>
<dbReference type="RefSeq" id="WP_212700687.1">
    <property type="nucleotide sequence ID" value="NZ_JADMKU010000006.1"/>
</dbReference>
<name>A0ABS5HQA9_9RHOB</name>
<evidence type="ECO:0000313" key="3">
    <source>
        <dbReference type="Proteomes" id="UP001195941"/>
    </source>
</evidence>
<keyword evidence="3" id="KW-1185">Reference proteome</keyword>
<sequence>MTDVTATVEQLLAAYWLQDDPKILDERRGIECLRQFAEGKRLLVFDAVLQQAVHHLNSGLAKGDVGQWIVLVCFWGHPHAIWDFMLDALSVAENDEHLVKIATGLAEHILAHYGSMMPHFEARARTDCRFKRMLTGVWRHRMSDDVWMRLRAMQAEVPDPLSTMIPLEHGVEYMAHSLSREDRVNEDKSRCRYRRDAEGNWRKVR</sequence>
<accession>A0ABS5HQA9</accession>
<dbReference type="InterPro" id="IPR049221">
    <property type="entry name" value="DUF6869"/>
</dbReference>
<evidence type="ECO:0000313" key="2">
    <source>
        <dbReference type="EMBL" id="MBR9651167.1"/>
    </source>
</evidence>
<protein>
    <recommendedName>
        <fullName evidence="1">DUF6869 domain-containing protein</fullName>
    </recommendedName>
</protein>
<dbReference type="Pfam" id="PF21746">
    <property type="entry name" value="DUF6869"/>
    <property type="match status" value="1"/>
</dbReference>
<feature type="domain" description="DUF6869" evidence="1">
    <location>
        <begin position="75"/>
        <end position="155"/>
    </location>
</feature>
<gene>
    <name evidence="2" type="ORF">IT775_08545</name>
</gene>